<evidence type="ECO:0008006" key="4">
    <source>
        <dbReference type="Google" id="ProtNLM"/>
    </source>
</evidence>
<proteinExistence type="predicted"/>
<evidence type="ECO:0000313" key="2">
    <source>
        <dbReference type="EMBL" id="OSX70664.1"/>
    </source>
</evidence>
<evidence type="ECO:0000256" key="1">
    <source>
        <dbReference type="SAM" id="MobiDB-lite"/>
    </source>
</evidence>
<dbReference type="EMBL" id="KV919225">
    <property type="protein sequence ID" value="OSX70664.1"/>
    <property type="molecule type" value="Genomic_DNA"/>
</dbReference>
<keyword evidence="3" id="KW-1185">Reference proteome</keyword>
<protein>
    <recommendedName>
        <fullName evidence="4">F-box domain-containing protein</fullName>
    </recommendedName>
</protein>
<evidence type="ECO:0000313" key="3">
    <source>
        <dbReference type="Proteomes" id="UP000218209"/>
    </source>
</evidence>
<feature type="region of interest" description="Disordered" evidence="1">
    <location>
        <begin position="1"/>
        <end position="27"/>
    </location>
</feature>
<dbReference type="AlphaFoldDB" id="A0A1X6NPX7"/>
<dbReference type="Proteomes" id="UP000218209">
    <property type="component" value="Unassembled WGS sequence"/>
</dbReference>
<name>A0A1X6NPX7_PORUM</name>
<organism evidence="2 3">
    <name type="scientific">Porphyra umbilicalis</name>
    <name type="common">Purple laver</name>
    <name type="synonym">Red alga</name>
    <dbReference type="NCBI Taxonomy" id="2786"/>
    <lineage>
        <taxon>Eukaryota</taxon>
        <taxon>Rhodophyta</taxon>
        <taxon>Bangiophyceae</taxon>
        <taxon>Bangiales</taxon>
        <taxon>Bangiaceae</taxon>
        <taxon>Porphyra</taxon>
    </lineage>
</organism>
<accession>A0A1X6NPX7</accession>
<sequence length="564" mass="58412">MPDAESMGSDGDVATVAPPPTPGGPPVGLLDLPDDALSLIANHLWASKGDCRGLIGACRRTRQVSLAALPSLIVRWCPACDSSEPVPSQPAPAGRAPAPHPLSLDARLPSLTAFLALATGVRSVTLEDQRPVPSAAAAGTAATPTPPCACPFAVRMGVWRAVGAAVRGRPLKRLKARDAAATSFLGGRSTGSGGGGGGRLRVLELVMTSPSVVGEVATALQSVAPTLTQLRIEFLPGMPRHLAHLLRSAGRLSALRSLWLTAAREDPAGGTLGRDEAAAIADACVGLTFLRTLYPLGTGFGPPWAVACGAFPHLRTLHIVRPAGLYSPLDVVEDYAAVLTHRPMTEVVLADTDGFLAPVVTALRSVDRLPEQLWLRAQLEPADAVELLGDPAAVAGIESLNLSLRCRPHLVLPVVAMPPHLRELILLCCTEGAADTPVCPSARWDVPPTLRHLSVSHDLGLQAADSDISADLPLVRWLLAAVVASRGGCPLTRLAVCARVRPGPDLDAALAPFVAATAGSLCELELSVQPTGEDGVNERRLMAAALSAALPGASVTVKSSLYDA</sequence>
<reference evidence="2 3" key="1">
    <citation type="submission" date="2017-03" db="EMBL/GenBank/DDBJ databases">
        <title>WGS assembly of Porphyra umbilicalis.</title>
        <authorList>
            <person name="Brawley S.H."/>
            <person name="Blouin N.A."/>
            <person name="Ficko-Blean E."/>
            <person name="Wheeler G.L."/>
            <person name="Lohr M."/>
            <person name="Goodson H.V."/>
            <person name="Jenkins J.W."/>
            <person name="Blaby-Haas C.E."/>
            <person name="Helliwell K.E."/>
            <person name="Chan C."/>
            <person name="Marriage T."/>
            <person name="Bhattacharya D."/>
            <person name="Klein A.S."/>
            <person name="Badis Y."/>
            <person name="Brodie J."/>
            <person name="Cao Y."/>
            <person name="Collen J."/>
            <person name="Dittami S.M."/>
            <person name="Gachon C.M."/>
            <person name="Green B.R."/>
            <person name="Karpowicz S."/>
            <person name="Kim J.W."/>
            <person name="Kudahl U."/>
            <person name="Lin S."/>
            <person name="Michel G."/>
            <person name="Mittag M."/>
            <person name="Olson B.J."/>
            <person name="Pangilinan J."/>
            <person name="Peng Y."/>
            <person name="Qiu H."/>
            <person name="Shu S."/>
            <person name="Singer J.T."/>
            <person name="Smith A.G."/>
            <person name="Sprecher B.N."/>
            <person name="Wagner V."/>
            <person name="Wang W."/>
            <person name="Wang Z.-Y."/>
            <person name="Yan J."/>
            <person name="Yarish C."/>
            <person name="Zoeuner-Riek S."/>
            <person name="Zhuang Y."/>
            <person name="Zou Y."/>
            <person name="Lindquist E.A."/>
            <person name="Grimwood J."/>
            <person name="Barry K."/>
            <person name="Rokhsar D.S."/>
            <person name="Schmutz J."/>
            <person name="Stiller J.W."/>
            <person name="Grossman A.R."/>
            <person name="Prochnik S.E."/>
        </authorList>
    </citation>
    <scope>NUCLEOTIDE SEQUENCE [LARGE SCALE GENOMIC DNA]</scope>
    <source>
        <strain evidence="2">4086291</strain>
    </source>
</reference>
<gene>
    <name evidence="2" type="ORF">BU14_0694s0005</name>
</gene>